<dbReference type="GO" id="GO:0016788">
    <property type="term" value="F:hydrolase activity, acting on ester bonds"/>
    <property type="evidence" value="ECO:0007669"/>
    <property type="project" value="InterPro"/>
</dbReference>
<proteinExistence type="predicted"/>
<comment type="cofactor">
    <cofactor evidence="1">
        <name>Mg(2+)</name>
        <dbReference type="ChEBI" id="CHEBI:18420"/>
    </cofactor>
</comment>
<dbReference type="GO" id="GO:0004518">
    <property type="term" value="F:nuclease activity"/>
    <property type="evidence" value="ECO:0007669"/>
    <property type="project" value="UniProtKB-KW"/>
</dbReference>
<keyword evidence="3" id="KW-0378">Hydrolase</keyword>
<dbReference type="InterPro" id="IPR011856">
    <property type="entry name" value="tRNA_endonuc-like_dom_sf"/>
</dbReference>
<dbReference type="EMBL" id="BK015221">
    <property type="protein sequence ID" value="DAD96591.1"/>
    <property type="molecule type" value="Genomic_DNA"/>
</dbReference>
<sequence>MFRINVGSFKVGDRIISTGVPKGFPDLFGFRRTDGKAIFLEVKTPTGKLRKEQEVFKEALSKQNVIYGVARSLEEAREIILRT</sequence>
<dbReference type="InterPro" id="IPR014883">
    <property type="entry name" value="VRR_NUC"/>
</dbReference>
<protein>
    <submittedName>
        <fullName evidence="5">Nuclease</fullName>
    </submittedName>
</protein>
<evidence type="ECO:0000256" key="1">
    <source>
        <dbReference type="ARBA" id="ARBA00001946"/>
    </source>
</evidence>
<organism evidence="5">
    <name type="scientific">Siphoviridae sp. ctSP74</name>
    <dbReference type="NCBI Taxonomy" id="2826343"/>
    <lineage>
        <taxon>Viruses</taxon>
        <taxon>Duplodnaviria</taxon>
        <taxon>Heunggongvirae</taxon>
        <taxon>Uroviricota</taxon>
        <taxon>Caudoviricetes</taxon>
    </lineage>
</organism>
<accession>A0A8S5NQE3</accession>
<evidence type="ECO:0000259" key="4">
    <source>
        <dbReference type="SMART" id="SM00990"/>
    </source>
</evidence>
<evidence type="ECO:0000256" key="3">
    <source>
        <dbReference type="ARBA" id="ARBA00022801"/>
    </source>
</evidence>
<reference evidence="5" key="1">
    <citation type="journal article" date="2021" name="Proc. Natl. Acad. Sci. U.S.A.">
        <title>A Catalog of Tens of Thousands of Viruses from Human Metagenomes Reveals Hidden Associations with Chronic Diseases.</title>
        <authorList>
            <person name="Tisza M.J."/>
            <person name="Buck C.B."/>
        </authorList>
    </citation>
    <scope>NUCLEOTIDE SEQUENCE</scope>
    <source>
        <strain evidence="5">CtSP74</strain>
    </source>
</reference>
<dbReference type="GO" id="GO:0003676">
    <property type="term" value="F:nucleic acid binding"/>
    <property type="evidence" value="ECO:0007669"/>
    <property type="project" value="InterPro"/>
</dbReference>
<dbReference type="Gene3D" id="3.40.1350.10">
    <property type="match status" value="1"/>
</dbReference>
<name>A0A8S5NQE3_9CAUD</name>
<evidence type="ECO:0000313" key="5">
    <source>
        <dbReference type="EMBL" id="DAD96591.1"/>
    </source>
</evidence>
<evidence type="ECO:0000256" key="2">
    <source>
        <dbReference type="ARBA" id="ARBA00022722"/>
    </source>
</evidence>
<dbReference type="Pfam" id="PF08774">
    <property type="entry name" value="VRR_NUC"/>
    <property type="match status" value="1"/>
</dbReference>
<feature type="domain" description="VRR-NUC" evidence="4">
    <location>
        <begin position="1"/>
        <end position="74"/>
    </location>
</feature>
<keyword evidence="2" id="KW-0540">Nuclease</keyword>
<dbReference type="SMART" id="SM00990">
    <property type="entry name" value="VRR_NUC"/>
    <property type="match status" value="1"/>
</dbReference>